<dbReference type="Proteomes" id="UP001156703">
    <property type="component" value="Unassembled WGS sequence"/>
</dbReference>
<dbReference type="Pfam" id="PF00072">
    <property type="entry name" value="Response_reg"/>
    <property type="match status" value="1"/>
</dbReference>
<dbReference type="Gene3D" id="3.40.50.2300">
    <property type="match status" value="1"/>
</dbReference>
<dbReference type="RefSeq" id="WP_029940300.1">
    <property type="nucleotide sequence ID" value="NZ_BSOO01000035.1"/>
</dbReference>
<dbReference type="SMART" id="SM00448">
    <property type="entry name" value="REC"/>
    <property type="match status" value="1"/>
</dbReference>
<keyword evidence="1 2" id="KW-0597">Phosphoprotein</keyword>
<dbReference type="InterPro" id="IPR001789">
    <property type="entry name" value="Sig_transdc_resp-reg_receiver"/>
</dbReference>
<dbReference type="InterPro" id="IPR050595">
    <property type="entry name" value="Bact_response_regulator"/>
</dbReference>
<dbReference type="EMBL" id="BSOO01000035">
    <property type="protein sequence ID" value="GLR48688.1"/>
    <property type="molecule type" value="Genomic_DNA"/>
</dbReference>
<evidence type="ECO:0000313" key="4">
    <source>
        <dbReference type="EMBL" id="GLR48688.1"/>
    </source>
</evidence>
<dbReference type="SUPFAM" id="SSF52172">
    <property type="entry name" value="CheY-like"/>
    <property type="match status" value="1"/>
</dbReference>
<name>A0ABQ5Z7C7_9SPHN</name>
<evidence type="ECO:0000259" key="3">
    <source>
        <dbReference type="PROSITE" id="PS50110"/>
    </source>
</evidence>
<organism evidence="4 5">
    <name type="scientific">Sphingomonas astaxanthinifaciens DSM 22298</name>
    <dbReference type="NCBI Taxonomy" id="1123267"/>
    <lineage>
        <taxon>Bacteria</taxon>
        <taxon>Pseudomonadati</taxon>
        <taxon>Pseudomonadota</taxon>
        <taxon>Alphaproteobacteria</taxon>
        <taxon>Sphingomonadales</taxon>
        <taxon>Sphingomonadaceae</taxon>
        <taxon>Sphingomonas</taxon>
    </lineage>
</organism>
<dbReference type="InterPro" id="IPR011006">
    <property type="entry name" value="CheY-like_superfamily"/>
</dbReference>
<dbReference type="PANTHER" id="PTHR44591">
    <property type="entry name" value="STRESS RESPONSE REGULATOR PROTEIN 1"/>
    <property type="match status" value="1"/>
</dbReference>
<feature type="domain" description="Response regulatory" evidence="3">
    <location>
        <begin position="6"/>
        <end position="123"/>
    </location>
</feature>
<accession>A0ABQ5Z7C7</accession>
<feature type="modified residue" description="4-aspartylphosphate" evidence="2">
    <location>
        <position position="56"/>
    </location>
</feature>
<dbReference type="PROSITE" id="PS50110">
    <property type="entry name" value="RESPONSE_REGULATORY"/>
    <property type="match status" value="1"/>
</dbReference>
<keyword evidence="5" id="KW-1185">Reference proteome</keyword>
<proteinExistence type="predicted"/>
<evidence type="ECO:0000256" key="2">
    <source>
        <dbReference type="PROSITE-ProRule" id="PRU00169"/>
    </source>
</evidence>
<protein>
    <submittedName>
        <fullName evidence="4">Response regulator</fullName>
    </submittedName>
</protein>
<evidence type="ECO:0000313" key="5">
    <source>
        <dbReference type="Proteomes" id="UP001156703"/>
    </source>
</evidence>
<gene>
    <name evidence="4" type="ORF">GCM10007925_24070</name>
</gene>
<dbReference type="PANTHER" id="PTHR44591:SF3">
    <property type="entry name" value="RESPONSE REGULATORY DOMAIN-CONTAINING PROTEIN"/>
    <property type="match status" value="1"/>
</dbReference>
<comment type="caution">
    <text evidence="4">The sequence shown here is derived from an EMBL/GenBank/DDBJ whole genome shotgun (WGS) entry which is preliminary data.</text>
</comment>
<reference evidence="5" key="1">
    <citation type="journal article" date="2019" name="Int. J. Syst. Evol. Microbiol.">
        <title>The Global Catalogue of Microorganisms (GCM) 10K type strain sequencing project: providing services to taxonomists for standard genome sequencing and annotation.</title>
        <authorList>
            <consortium name="The Broad Institute Genomics Platform"/>
            <consortium name="The Broad Institute Genome Sequencing Center for Infectious Disease"/>
            <person name="Wu L."/>
            <person name="Ma J."/>
        </authorList>
    </citation>
    <scope>NUCLEOTIDE SEQUENCE [LARGE SCALE GENOMIC DNA]</scope>
    <source>
        <strain evidence="5">NBRC 102146</strain>
    </source>
</reference>
<sequence length="131" mass="14553">MSTLRHIILVEDDPDIAMVVRLALVEMNGLEVRHYVSGTALLADPDMVVPDLFLLDYGLPGMTGDELLARLRESPRTAAVPAVFMTASLMPDRMRDLKQAGALDVIAKPFDPMRLAANLRDLFERANPRPR</sequence>
<evidence type="ECO:0000256" key="1">
    <source>
        <dbReference type="ARBA" id="ARBA00022553"/>
    </source>
</evidence>